<feature type="compositionally biased region" description="Polar residues" evidence="1">
    <location>
        <begin position="89"/>
        <end position="100"/>
    </location>
</feature>
<evidence type="ECO:0000313" key="3">
    <source>
        <dbReference type="EMBL" id="KAF6419774.1"/>
    </source>
</evidence>
<accession>A0A7J8D944</accession>
<dbReference type="GO" id="GO:0006355">
    <property type="term" value="P:regulation of DNA-templated transcription"/>
    <property type="evidence" value="ECO:0007669"/>
    <property type="project" value="InterPro"/>
</dbReference>
<keyword evidence="4" id="KW-1185">Reference proteome</keyword>
<evidence type="ECO:0000313" key="4">
    <source>
        <dbReference type="Proteomes" id="UP000593571"/>
    </source>
</evidence>
<dbReference type="PANTHER" id="PTHR23232">
    <property type="entry name" value="KRAB DOMAIN C2H2 ZINC FINGER"/>
    <property type="match status" value="1"/>
</dbReference>
<proteinExistence type="predicted"/>
<evidence type="ECO:0000256" key="1">
    <source>
        <dbReference type="SAM" id="MobiDB-lite"/>
    </source>
</evidence>
<dbReference type="Gene3D" id="6.10.140.140">
    <property type="match status" value="1"/>
</dbReference>
<dbReference type="PANTHER" id="PTHR23232:SF118">
    <property type="entry name" value="ZINC FINGER PROTEIN 746"/>
    <property type="match status" value="1"/>
</dbReference>
<feature type="compositionally biased region" description="Polar residues" evidence="1">
    <location>
        <begin position="153"/>
        <end position="169"/>
    </location>
</feature>
<sequence>METQRSSPLAFPSVLPEEPQRQGPAGLPRDTLFQSRVLPPKEIPPLNPTIPRQGSLPHTPKQETSGRMPHVSQKGPSLQYPAAPEQETQRQGPLTSQEETQYPPPAGADQEVSHLSRSTRQEAPPRSPEVPEKDPLTLSPTVPETNMDPLLQNPVSQKDTPFQVSSAAQKDTPLPTAEITRLAVWAAVQAVERKLEAQAMRLLTLEGRTGTNEKKIADCEKTAVEFANHLESKWVVLGTLLQEYGLLQRRLENMENLLKNRNFWILRLPPGSNGEVPKVPVTFDDVAVHFSEQEWGNLSEWQKELYKNVMRGNYESLVSMDYAISKPDLMSQMERGERPPMQEQEDSEEGETPADPSAAHDGIVIKIEVQTNDEGSESLETPEPLMGQVEEHGFQDSELGDPCGEQPDLDMQEQEHTLEEAAEGSGEFSELKQMLVQQRNCTGEQQASGLTVASSEDIFCVRFSDAVPSTQS</sequence>
<feature type="region of interest" description="Disordered" evidence="1">
    <location>
        <begin position="1"/>
        <end position="170"/>
    </location>
</feature>
<dbReference type="SMART" id="SM00349">
    <property type="entry name" value="KRAB"/>
    <property type="match status" value="1"/>
</dbReference>
<feature type="compositionally biased region" description="Acidic residues" evidence="1">
    <location>
        <begin position="343"/>
        <end position="352"/>
    </location>
</feature>
<organism evidence="3 4">
    <name type="scientific">Rousettus aegyptiacus</name>
    <name type="common">Egyptian fruit bat</name>
    <name type="synonym">Pteropus aegyptiacus</name>
    <dbReference type="NCBI Taxonomy" id="9407"/>
    <lineage>
        <taxon>Eukaryota</taxon>
        <taxon>Metazoa</taxon>
        <taxon>Chordata</taxon>
        <taxon>Craniata</taxon>
        <taxon>Vertebrata</taxon>
        <taxon>Euteleostomi</taxon>
        <taxon>Mammalia</taxon>
        <taxon>Eutheria</taxon>
        <taxon>Laurasiatheria</taxon>
        <taxon>Chiroptera</taxon>
        <taxon>Yinpterochiroptera</taxon>
        <taxon>Pteropodoidea</taxon>
        <taxon>Pteropodidae</taxon>
        <taxon>Rousettinae</taxon>
        <taxon>Rousettus</taxon>
    </lineage>
</organism>
<dbReference type="Proteomes" id="UP000593571">
    <property type="component" value="Unassembled WGS sequence"/>
</dbReference>
<comment type="caution">
    <text evidence="3">The sequence shown here is derived from an EMBL/GenBank/DDBJ whole genome shotgun (WGS) entry which is preliminary data.</text>
</comment>
<dbReference type="SUPFAM" id="SSF109640">
    <property type="entry name" value="KRAB domain (Kruppel-associated box)"/>
    <property type="match status" value="1"/>
</dbReference>
<name>A0A7J8D944_ROUAE</name>
<feature type="domain" description="KRAB" evidence="2">
    <location>
        <begin position="281"/>
        <end position="352"/>
    </location>
</feature>
<dbReference type="CDD" id="cd07765">
    <property type="entry name" value="KRAB_A-box"/>
    <property type="match status" value="1"/>
</dbReference>
<protein>
    <submittedName>
        <fullName evidence="3">Zinc finger protein 777</fullName>
    </submittedName>
</protein>
<reference evidence="3 4" key="1">
    <citation type="journal article" date="2020" name="Nature">
        <title>Six reference-quality genomes reveal evolution of bat adaptations.</title>
        <authorList>
            <person name="Jebb D."/>
            <person name="Huang Z."/>
            <person name="Pippel M."/>
            <person name="Hughes G.M."/>
            <person name="Lavrichenko K."/>
            <person name="Devanna P."/>
            <person name="Winkler S."/>
            <person name="Jermiin L.S."/>
            <person name="Skirmuntt E.C."/>
            <person name="Katzourakis A."/>
            <person name="Burkitt-Gray L."/>
            <person name="Ray D.A."/>
            <person name="Sullivan K.A.M."/>
            <person name="Roscito J.G."/>
            <person name="Kirilenko B.M."/>
            <person name="Davalos L.M."/>
            <person name="Corthals A.P."/>
            <person name="Power M.L."/>
            <person name="Jones G."/>
            <person name="Ransome R.D."/>
            <person name="Dechmann D.K.N."/>
            <person name="Locatelli A.G."/>
            <person name="Puechmaille S.J."/>
            <person name="Fedrigo O."/>
            <person name="Jarvis E.D."/>
            <person name="Hiller M."/>
            <person name="Vernes S.C."/>
            <person name="Myers E.W."/>
            <person name="Teeling E.C."/>
        </authorList>
    </citation>
    <scope>NUCLEOTIDE SEQUENCE [LARGE SCALE GENOMIC DNA]</scope>
    <source>
        <strain evidence="3">MRouAeg1</strain>
        <tissue evidence="3">Muscle</tissue>
    </source>
</reference>
<dbReference type="AlphaFoldDB" id="A0A7J8D944"/>
<gene>
    <name evidence="3" type="ORF">HJG63_021279</name>
</gene>
<dbReference type="EMBL" id="JACASE010000013">
    <property type="protein sequence ID" value="KAF6419774.1"/>
    <property type="molecule type" value="Genomic_DNA"/>
</dbReference>
<dbReference type="InterPro" id="IPR001909">
    <property type="entry name" value="KRAB"/>
</dbReference>
<evidence type="ECO:0000259" key="2">
    <source>
        <dbReference type="PROSITE" id="PS50805"/>
    </source>
</evidence>
<feature type="region of interest" description="Disordered" evidence="1">
    <location>
        <begin position="335"/>
        <end position="360"/>
    </location>
</feature>
<dbReference type="InterPro" id="IPR050169">
    <property type="entry name" value="Krueppel_C2H2_ZnF"/>
</dbReference>
<dbReference type="InterPro" id="IPR036051">
    <property type="entry name" value="KRAB_dom_sf"/>
</dbReference>
<dbReference type="Pfam" id="PF01352">
    <property type="entry name" value="KRAB"/>
    <property type="match status" value="1"/>
</dbReference>
<dbReference type="PROSITE" id="PS50805">
    <property type="entry name" value="KRAB"/>
    <property type="match status" value="1"/>
</dbReference>